<accession>A0A7G7CSE9</accession>
<proteinExistence type="predicted"/>
<sequence>MTPVGVQSVTWAQLLDNWAAIECDLHQLFGIDVESGILTQRTWRWLNTRIFDLINQPTRLRTALNLTSEQTAR</sequence>
<evidence type="ECO:0000313" key="2">
    <source>
        <dbReference type="Proteomes" id="UP000515743"/>
    </source>
</evidence>
<dbReference type="EMBL" id="CP059404">
    <property type="protein sequence ID" value="QNE90515.1"/>
    <property type="molecule type" value="Genomic_DNA"/>
</dbReference>
<gene>
    <name evidence="1" type="ORF">H0194_04545</name>
</gene>
<dbReference type="Proteomes" id="UP000515743">
    <property type="component" value="Chromosome"/>
</dbReference>
<dbReference type="KEGG" id="cik:H0194_04545"/>
<reference evidence="1 2" key="1">
    <citation type="submission" date="2020-07" db="EMBL/GenBank/DDBJ databases">
        <title>Complete genome and description of Corynebacterium incognita strain Marseille-Q3630 sp. nov.</title>
        <authorList>
            <person name="Boxberger M."/>
        </authorList>
    </citation>
    <scope>NUCLEOTIDE SEQUENCE [LARGE SCALE GENOMIC DNA]</scope>
    <source>
        <strain evidence="1 2">Marseille-Q3630</strain>
    </source>
</reference>
<protein>
    <submittedName>
        <fullName evidence="1">Uncharacterized protein</fullName>
    </submittedName>
</protein>
<keyword evidence="2" id="KW-1185">Reference proteome</keyword>
<evidence type="ECO:0000313" key="1">
    <source>
        <dbReference type="EMBL" id="QNE90515.1"/>
    </source>
</evidence>
<organism evidence="1 2">
    <name type="scientific">Corynebacterium incognita</name>
    <dbReference type="NCBI Taxonomy" id="2754725"/>
    <lineage>
        <taxon>Bacteria</taxon>
        <taxon>Bacillati</taxon>
        <taxon>Actinomycetota</taxon>
        <taxon>Actinomycetes</taxon>
        <taxon>Mycobacteriales</taxon>
        <taxon>Corynebacteriaceae</taxon>
        <taxon>Corynebacterium</taxon>
    </lineage>
</organism>
<name>A0A7G7CSE9_9CORY</name>
<dbReference type="AlphaFoldDB" id="A0A7G7CSE9"/>